<keyword evidence="2" id="KW-0732">Signal</keyword>
<dbReference type="NCBIfam" id="TIGR01845">
    <property type="entry name" value="outer_NodT"/>
    <property type="match status" value="1"/>
</dbReference>
<dbReference type="Gene3D" id="1.20.1600.10">
    <property type="entry name" value="Outer membrane efflux proteins (OEP)"/>
    <property type="match status" value="1"/>
</dbReference>
<dbReference type="InterPro" id="IPR010131">
    <property type="entry name" value="MdtP/NodT-like"/>
</dbReference>
<sequence length="488" mass="52968">MPSSLSPNGRCMMPPCWQALLVLALVLQSGCAPLAPHYVPPALPVAAQYGLEDAPPSQTPAATLDWRSYFTDPLLQSWINQALEHNRDLRSAALRVQEARAAYGIQHAELSPSIGAQVGLDRSRTPADLNMSRQPQLGSQYQVGLGMATWEIDFWGRLRYLSDAALETYLASDAARQAVALGLITQVAQGYLALRELDEHLTLARQARDNRTQSLRLFTRRVDAGAASRLQLTSYQTLLTQAEAQIAQWELARARQVHALTLLLGQPITLPANTAHWGEAPLAPLQAGLPSDLLVHRPDIVAAEHQLRAAHAQIGAARAAFFPRIALTGLAGSASAELGGLFDNGSAKWAFSPSITLPLFTSGRLRDNLQLQEVRRDMAVAQYEKAVQMAFREVVDALAARQGLTTQLHMAQQALSVQGSRTRLMQQRHAQGASTLLELLDAQRDLLQAQQQVLQLRYALLTTQTGLYAALGGGTLTEQQPAAPPSAP</sequence>
<organism evidence="3 4">
    <name type="scientific">Giesbergeria sinuosa</name>
    <dbReference type="NCBI Taxonomy" id="80883"/>
    <lineage>
        <taxon>Bacteria</taxon>
        <taxon>Pseudomonadati</taxon>
        <taxon>Pseudomonadota</taxon>
        <taxon>Betaproteobacteria</taxon>
        <taxon>Burkholderiales</taxon>
        <taxon>Comamonadaceae</taxon>
        <taxon>Giesbergeria</taxon>
    </lineage>
</organism>
<name>A0ABV9QGC9_9BURK</name>
<comment type="caution">
    <text evidence="3">The sequence shown here is derived from an EMBL/GenBank/DDBJ whole genome shotgun (WGS) entry which is preliminary data.</text>
</comment>
<keyword evidence="4" id="KW-1185">Reference proteome</keyword>
<dbReference type="SUPFAM" id="SSF56954">
    <property type="entry name" value="Outer membrane efflux proteins (OEP)"/>
    <property type="match status" value="1"/>
</dbReference>
<evidence type="ECO:0000256" key="1">
    <source>
        <dbReference type="ARBA" id="ARBA00007613"/>
    </source>
</evidence>
<protein>
    <submittedName>
        <fullName evidence="3">Efflux transporter outer membrane subunit</fullName>
    </submittedName>
</protein>
<feature type="signal peptide" evidence="2">
    <location>
        <begin position="1"/>
        <end position="34"/>
    </location>
</feature>
<dbReference type="PANTHER" id="PTHR30203:SF32">
    <property type="entry name" value="CATION EFFLUX SYSTEM PROTEIN CUSC"/>
    <property type="match status" value="1"/>
</dbReference>
<dbReference type="PANTHER" id="PTHR30203">
    <property type="entry name" value="OUTER MEMBRANE CATION EFFLUX PROTEIN"/>
    <property type="match status" value="1"/>
</dbReference>
<dbReference type="Proteomes" id="UP001596001">
    <property type="component" value="Unassembled WGS sequence"/>
</dbReference>
<keyword evidence="2" id="KW-1134">Transmembrane beta strand</keyword>
<gene>
    <name evidence="3" type="ORF">ACFO6X_15250</name>
</gene>
<accession>A0ABV9QGC9</accession>
<keyword evidence="2" id="KW-0449">Lipoprotein</keyword>
<feature type="chain" id="PRO_5044975458" evidence="2">
    <location>
        <begin position="35"/>
        <end position="488"/>
    </location>
</feature>
<dbReference type="Gene3D" id="2.20.200.10">
    <property type="entry name" value="Outer membrane efflux proteins (OEP)"/>
    <property type="match status" value="1"/>
</dbReference>
<keyword evidence="2" id="KW-0472">Membrane</keyword>
<dbReference type="Pfam" id="PF02321">
    <property type="entry name" value="OEP"/>
    <property type="match status" value="2"/>
</dbReference>
<dbReference type="RefSeq" id="WP_382434713.1">
    <property type="nucleotide sequence ID" value="NZ_JBHSHJ010000016.1"/>
</dbReference>
<dbReference type="EMBL" id="JBHSHJ010000016">
    <property type="protein sequence ID" value="MFC4790338.1"/>
    <property type="molecule type" value="Genomic_DNA"/>
</dbReference>
<evidence type="ECO:0000256" key="2">
    <source>
        <dbReference type="RuleBase" id="RU362097"/>
    </source>
</evidence>
<dbReference type="InterPro" id="IPR003423">
    <property type="entry name" value="OMP_efflux"/>
</dbReference>
<proteinExistence type="inferred from homology"/>
<evidence type="ECO:0000313" key="3">
    <source>
        <dbReference type="EMBL" id="MFC4790338.1"/>
    </source>
</evidence>
<evidence type="ECO:0000313" key="4">
    <source>
        <dbReference type="Proteomes" id="UP001596001"/>
    </source>
</evidence>
<keyword evidence="2" id="KW-0564">Palmitate</keyword>
<reference evidence="4" key="1">
    <citation type="journal article" date="2019" name="Int. J. Syst. Evol. Microbiol.">
        <title>The Global Catalogue of Microorganisms (GCM) 10K type strain sequencing project: providing services to taxonomists for standard genome sequencing and annotation.</title>
        <authorList>
            <consortium name="The Broad Institute Genomics Platform"/>
            <consortium name="The Broad Institute Genome Sequencing Center for Infectious Disease"/>
            <person name="Wu L."/>
            <person name="Ma J."/>
        </authorList>
    </citation>
    <scope>NUCLEOTIDE SEQUENCE [LARGE SCALE GENOMIC DNA]</scope>
    <source>
        <strain evidence="4">CCUG 49452</strain>
    </source>
</reference>
<comment type="similarity">
    <text evidence="1 2">Belongs to the outer membrane factor (OMF) (TC 1.B.17) family.</text>
</comment>
<comment type="subcellular location">
    <subcellularLocation>
        <location evidence="2">Cell membrane</location>
        <topology evidence="2">Lipid-anchor</topology>
    </subcellularLocation>
</comment>
<keyword evidence="2" id="KW-0812">Transmembrane</keyword>